<keyword evidence="2" id="KW-1185">Reference proteome</keyword>
<evidence type="ECO:0000313" key="1">
    <source>
        <dbReference type="EMBL" id="KAJ8724656.1"/>
    </source>
</evidence>
<proteinExistence type="predicted"/>
<comment type="caution">
    <text evidence="1">The sequence shown here is derived from an EMBL/GenBank/DDBJ whole genome shotgun (WGS) entry which is preliminary data.</text>
</comment>
<protein>
    <submittedName>
        <fullName evidence="1">Uncharacterized protein</fullName>
    </submittedName>
</protein>
<accession>A0ACC2QSZ8</accession>
<sequence length="191" mass="21155">MASDLANGCNEQTNNQFGRVLYDQTPALMPLSSEAFNRASRESNSGGVASSSLYTLASDDSRYNYETTRDDSTTEDTGVQNSRVLVQRSTLAPSDSLDQSGIMYIMALLMPLLSVSNFDFQWRCTPSAMLHASEIILIEMSRVITQLRGYLRQLANDQVARDLFATAMDIVLVIYAIGFLFLSLYQASIFA</sequence>
<gene>
    <name evidence="1" type="ORF">PYW08_016130</name>
</gene>
<dbReference type="Proteomes" id="UP001231649">
    <property type="component" value="Chromosome 8"/>
</dbReference>
<dbReference type="EMBL" id="CM056784">
    <property type="protein sequence ID" value="KAJ8724656.1"/>
    <property type="molecule type" value="Genomic_DNA"/>
</dbReference>
<name>A0ACC2QSZ8_9NEOP</name>
<organism evidence="1 2">
    <name type="scientific">Mythimna loreyi</name>
    <dbReference type="NCBI Taxonomy" id="667449"/>
    <lineage>
        <taxon>Eukaryota</taxon>
        <taxon>Metazoa</taxon>
        <taxon>Ecdysozoa</taxon>
        <taxon>Arthropoda</taxon>
        <taxon>Hexapoda</taxon>
        <taxon>Insecta</taxon>
        <taxon>Pterygota</taxon>
        <taxon>Neoptera</taxon>
        <taxon>Endopterygota</taxon>
        <taxon>Lepidoptera</taxon>
        <taxon>Glossata</taxon>
        <taxon>Ditrysia</taxon>
        <taxon>Noctuoidea</taxon>
        <taxon>Noctuidae</taxon>
        <taxon>Noctuinae</taxon>
        <taxon>Hadenini</taxon>
        <taxon>Mythimna</taxon>
    </lineage>
</organism>
<evidence type="ECO:0000313" key="2">
    <source>
        <dbReference type="Proteomes" id="UP001231649"/>
    </source>
</evidence>
<reference evidence="1" key="1">
    <citation type="submission" date="2023-03" db="EMBL/GenBank/DDBJ databases">
        <title>Chromosome-level genomes of two armyworms, Mythimna separata and Mythimna loreyi, provide insights into the biosynthesis and reception of sex pheromones.</title>
        <authorList>
            <person name="Zhao H."/>
        </authorList>
    </citation>
    <scope>NUCLEOTIDE SEQUENCE</scope>
    <source>
        <strain evidence="1">BeijingLab</strain>
    </source>
</reference>